<dbReference type="Proteomes" id="UP001151760">
    <property type="component" value="Unassembled WGS sequence"/>
</dbReference>
<dbReference type="EMBL" id="BQNB010008762">
    <property type="protein sequence ID" value="GJS53962.1"/>
    <property type="molecule type" value="Genomic_DNA"/>
</dbReference>
<reference evidence="1" key="1">
    <citation type="journal article" date="2022" name="Int. J. Mol. Sci.">
        <title>Draft Genome of Tanacetum Coccineum: Genomic Comparison of Closely Related Tanacetum-Family Plants.</title>
        <authorList>
            <person name="Yamashiro T."/>
            <person name="Shiraishi A."/>
            <person name="Nakayama K."/>
            <person name="Satake H."/>
        </authorList>
    </citation>
    <scope>NUCLEOTIDE SEQUENCE</scope>
</reference>
<protein>
    <submittedName>
        <fullName evidence="1">Uncharacterized protein</fullName>
    </submittedName>
</protein>
<gene>
    <name evidence="1" type="ORF">Tco_0627324</name>
</gene>
<sequence length="173" mass="19730">MLGTVMLNTFKLKCLQNSHLYAYILYIDFVLGTHQLFGIDILVWHPVFDNCDDSRKFSIFATDLERMAGEKKRDFVEASICSDKSPEISRAKSPPSVEDDRINEPVVQDLNGLPPLQVNVSDEGYPKSVKEARGHPIEQTMEENVYALHKELPEIHALLGLKRLYGFLRLLLL</sequence>
<proteinExistence type="predicted"/>
<name>A0ABQ4WM78_9ASTR</name>
<reference evidence="1" key="2">
    <citation type="submission" date="2022-01" db="EMBL/GenBank/DDBJ databases">
        <authorList>
            <person name="Yamashiro T."/>
            <person name="Shiraishi A."/>
            <person name="Satake H."/>
            <person name="Nakayama K."/>
        </authorList>
    </citation>
    <scope>NUCLEOTIDE SEQUENCE</scope>
</reference>
<evidence type="ECO:0000313" key="2">
    <source>
        <dbReference type="Proteomes" id="UP001151760"/>
    </source>
</evidence>
<keyword evidence="2" id="KW-1185">Reference proteome</keyword>
<evidence type="ECO:0000313" key="1">
    <source>
        <dbReference type="EMBL" id="GJS53962.1"/>
    </source>
</evidence>
<feature type="non-terminal residue" evidence="1">
    <location>
        <position position="173"/>
    </location>
</feature>
<organism evidence="1 2">
    <name type="scientific">Tanacetum coccineum</name>
    <dbReference type="NCBI Taxonomy" id="301880"/>
    <lineage>
        <taxon>Eukaryota</taxon>
        <taxon>Viridiplantae</taxon>
        <taxon>Streptophyta</taxon>
        <taxon>Embryophyta</taxon>
        <taxon>Tracheophyta</taxon>
        <taxon>Spermatophyta</taxon>
        <taxon>Magnoliopsida</taxon>
        <taxon>eudicotyledons</taxon>
        <taxon>Gunneridae</taxon>
        <taxon>Pentapetalae</taxon>
        <taxon>asterids</taxon>
        <taxon>campanulids</taxon>
        <taxon>Asterales</taxon>
        <taxon>Asteraceae</taxon>
        <taxon>Asteroideae</taxon>
        <taxon>Anthemideae</taxon>
        <taxon>Anthemidinae</taxon>
        <taxon>Tanacetum</taxon>
    </lineage>
</organism>
<accession>A0ABQ4WM78</accession>
<comment type="caution">
    <text evidence="1">The sequence shown here is derived from an EMBL/GenBank/DDBJ whole genome shotgun (WGS) entry which is preliminary data.</text>
</comment>